<dbReference type="Pfam" id="PF02643">
    <property type="entry name" value="DUF192"/>
    <property type="match status" value="1"/>
</dbReference>
<dbReference type="EMBL" id="JAEDAO010000001">
    <property type="protein sequence ID" value="MBK0394869.1"/>
    <property type="molecule type" value="Genomic_DNA"/>
</dbReference>
<sequence>MHQIRMKLAAGGHPIDAYVARTRQQRALGLMHRTSLEPDEGMLFVCDRAEVQRFWMKDTPLALSIAFLDEDGTILHVDDMEPHTLDTTTCPHPVRYVLEMPQGWFAERGVEVGERVEGPVFAVSAA</sequence>
<dbReference type="AlphaFoldDB" id="A0A934USH3"/>
<dbReference type="Gene3D" id="2.60.120.1140">
    <property type="entry name" value="Protein of unknown function DUF192"/>
    <property type="match status" value="1"/>
</dbReference>
<dbReference type="PANTHER" id="PTHR37953:SF1">
    <property type="entry name" value="UPF0127 PROTEIN MJ1496"/>
    <property type="match status" value="1"/>
</dbReference>
<dbReference type="InterPro" id="IPR038695">
    <property type="entry name" value="Saro_0823-like_sf"/>
</dbReference>
<proteinExistence type="predicted"/>
<keyword evidence="2" id="KW-1185">Reference proteome</keyword>
<accession>A0A934USH3</accession>
<dbReference type="PANTHER" id="PTHR37953">
    <property type="entry name" value="UPF0127 PROTEIN MJ1496"/>
    <property type="match status" value="1"/>
</dbReference>
<dbReference type="RefSeq" id="WP_200789951.1">
    <property type="nucleotide sequence ID" value="NZ_JAEDAO010000001.1"/>
</dbReference>
<dbReference type="Proteomes" id="UP000617041">
    <property type="component" value="Unassembled WGS sequence"/>
</dbReference>
<protein>
    <submittedName>
        <fullName evidence="1">DUF192 domain-containing protein</fullName>
    </submittedName>
</protein>
<organism evidence="1 2">
    <name type="scientific">Ramlibacter algicola</name>
    <dbReference type="NCBI Taxonomy" id="2795217"/>
    <lineage>
        <taxon>Bacteria</taxon>
        <taxon>Pseudomonadati</taxon>
        <taxon>Pseudomonadota</taxon>
        <taxon>Betaproteobacteria</taxon>
        <taxon>Burkholderiales</taxon>
        <taxon>Comamonadaceae</taxon>
        <taxon>Ramlibacter</taxon>
    </lineage>
</organism>
<evidence type="ECO:0000313" key="2">
    <source>
        <dbReference type="Proteomes" id="UP000617041"/>
    </source>
</evidence>
<evidence type="ECO:0000313" key="1">
    <source>
        <dbReference type="EMBL" id="MBK0394869.1"/>
    </source>
</evidence>
<dbReference type="InterPro" id="IPR003795">
    <property type="entry name" value="DUF192"/>
</dbReference>
<gene>
    <name evidence="1" type="ORF">I8E28_19855</name>
</gene>
<reference evidence="1" key="1">
    <citation type="submission" date="2020-12" db="EMBL/GenBank/DDBJ databases">
        <title>Ramlibacter sp. nov., isolated from a freshwater alga, Cryptomonas.</title>
        <authorList>
            <person name="Kim H.M."/>
            <person name="Jeon C.O."/>
        </authorList>
    </citation>
    <scope>NUCLEOTIDE SEQUENCE</scope>
    <source>
        <strain evidence="1">CrO1</strain>
    </source>
</reference>
<comment type="caution">
    <text evidence="1">The sequence shown here is derived from an EMBL/GenBank/DDBJ whole genome shotgun (WGS) entry which is preliminary data.</text>
</comment>
<name>A0A934USH3_9BURK</name>